<feature type="transmembrane region" description="Helical" evidence="9">
    <location>
        <begin position="27"/>
        <end position="50"/>
    </location>
</feature>
<evidence type="ECO:0000256" key="5">
    <source>
        <dbReference type="ARBA" id="ARBA00022967"/>
    </source>
</evidence>
<gene>
    <name evidence="9" type="primary">hppA</name>
    <name evidence="10" type="ORF">P186_0089</name>
</gene>
<dbReference type="InterPro" id="IPR004131">
    <property type="entry name" value="PPase-energised_H-pump"/>
</dbReference>
<feature type="transmembrane region" description="Helical" evidence="9">
    <location>
        <begin position="154"/>
        <end position="177"/>
    </location>
</feature>
<feature type="transmembrane region" description="Helical" evidence="9">
    <location>
        <begin position="78"/>
        <end position="96"/>
    </location>
</feature>
<evidence type="ECO:0000256" key="4">
    <source>
        <dbReference type="ARBA" id="ARBA00022842"/>
    </source>
</evidence>
<feature type="transmembrane region" description="Helical" evidence="9">
    <location>
        <begin position="258"/>
        <end position="275"/>
    </location>
</feature>
<feature type="transmembrane region" description="Helical" evidence="9">
    <location>
        <begin position="102"/>
        <end position="127"/>
    </location>
</feature>
<dbReference type="PANTHER" id="PTHR31998">
    <property type="entry name" value="K(+)-INSENSITIVE PYROPHOSPHATE-ENERGIZED PROTON PUMP"/>
    <property type="match status" value="1"/>
</dbReference>
<protein>
    <recommendedName>
        <fullName evidence="9">K(+)-insensitive pyrophosphate-energized proton pump</fullName>
        <ecNumber evidence="9">7.1.3.1</ecNumber>
    </recommendedName>
    <alternativeName>
        <fullName evidence="9">Membrane-bound proton-translocating pyrophosphatase</fullName>
    </alternativeName>
    <alternativeName>
        <fullName evidence="9">Pyrophosphate-energized inorganic pyrophosphatase</fullName>
        <shortName evidence="9">H(+)-PPase</shortName>
    </alternativeName>
</protein>
<dbReference type="NCBIfam" id="NF001960">
    <property type="entry name" value="PRK00733.3-5"/>
    <property type="match status" value="1"/>
</dbReference>
<dbReference type="Pfam" id="PF03030">
    <property type="entry name" value="H_PPase"/>
    <property type="match status" value="1"/>
</dbReference>
<comment type="catalytic activity">
    <reaction evidence="9">
        <text>diphosphate + H2O + H(+)(in) = 2 phosphate + 2 H(+)(out)</text>
        <dbReference type="Rhea" id="RHEA:13973"/>
        <dbReference type="ChEBI" id="CHEBI:15377"/>
        <dbReference type="ChEBI" id="CHEBI:15378"/>
        <dbReference type="ChEBI" id="CHEBI:33019"/>
        <dbReference type="ChEBI" id="CHEBI:43474"/>
        <dbReference type="EC" id="7.1.3.1"/>
    </reaction>
</comment>
<keyword evidence="3 9" id="KW-0812">Transmembrane</keyword>
<dbReference type="STRING" id="1104324.P186_0089"/>
<evidence type="ECO:0000313" key="10">
    <source>
        <dbReference type="EMBL" id="AET31557.1"/>
    </source>
</evidence>
<comment type="function">
    <text evidence="9">Proton pump that utilizes the energy of pyrophosphate hydrolysis as the driving force for proton movement across the membrane. Generates a proton motive force.</text>
</comment>
<feature type="transmembrane region" description="Helical" evidence="9">
    <location>
        <begin position="503"/>
        <end position="527"/>
    </location>
</feature>
<evidence type="ECO:0000256" key="3">
    <source>
        <dbReference type="ARBA" id="ARBA00022692"/>
    </source>
</evidence>
<comment type="subcellular location">
    <subcellularLocation>
        <location evidence="9">Cell membrane</location>
        <topology evidence="9">Multi-pass membrane protein</topology>
    </subcellularLocation>
    <subcellularLocation>
        <location evidence="1">Endomembrane system</location>
        <topology evidence="1">Multi-pass membrane protein</topology>
    </subcellularLocation>
</comment>
<keyword evidence="9" id="KW-1003">Cell membrane</keyword>
<feature type="transmembrane region" description="Helical" evidence="9">
    <location>
        <begin position="720"/>
        <end position="740"/>
    </location>
</feature>
<keyword evidence="11" id="KW-1185">Reference proteome</keyword>
<dbReference type="GO" id="GO:0009678">
    <property type="term" value="F:diphosphate hydrolysis-driven proton transmembrane transporter activity"/>
    <property type="evidence" value="ECO:0007669"/>
    <property type="project" value="UniProtKB-UniRule"/>
</dbReference>
<dbReference type="GO" id="GO:0004427">
    <property type="term" value="F:inorganic diphosphate phosphatase activity"/>
    <property type="evidence" value="ECO:0007669"/>
    <property type="project" value="UniProtKB-UniRule"/>
</dbReference>
<evidence type="ECO:0000256" key="2">
    <source>
        <dbReference type="ARBA" id="ARBA00022448"/>
    </source>
</evidence>
<dbReference type="PIRSF" id="PIRSF001265">
    <property type="entry name" value="H+-PPase"/>
    <property type="match status" value="1"/>
</dbReference>
<accession>G7VDX5</accession>
<comment type="cofactor">
    <cofactor evidence="9">
        <name>Mg(2+)</name>
        <dbReference type="ChEBI" id="CHEBI:18420"/>
    </cofactor>
</comment>
<dbReference type="NCBIfam" id="NF001953">
    <property type="entry name" value="PRK00733.2-1"/>
    <property type="match status" value="1"/>
</dbReference>
<feature type="transmembrane region" description="Helical" evidence="9">
    <location>
        <begin position="344"/>
        <end position="364"/>
    </location>
</feature>
<keyword evidence="9" id="KW-0375">Hydrogen ion transport</keyword>
<dbReference type="AlphaFoldDB" id="G7VDX5"/>
<dbReference type="GO" id="GO:0005886">
    <property type="term" value="C:plasma membrane"/>
    <property type="evidence" value="ECO:0007669"/>
    <property type="project" value="UniProtKB-SubCell"/>
</dbReference>
<evidence type="ECO:0000256" key="9">
    <source>
        <dbReference type="HAMAP-Rule" id="MF_01129"/>
    </source>
</evidence>
<feature type="transmembrane region" description="Helical" evidence="9">
    <location>
        <begin position="315"/>
        <end position="338"/>
    </location>
</feature>
<sequence length="742" mass="77587">MLITYTVPIKLLNRPNREAMQLTDTHVAVLGIFIGLAGIAYAVFLARWVLKQDPGNEKMRFISQAIATGAKAYLFRQYRTLAILLVVLAVLIFAIIDRGRGTFGLTTLGFVVGALGSMLAGFLGMYVTTRSASRVAQAAATGGMGRALLVSWRAGAVMGLSLASIALLLISGFYLVFKTILKEGWEVPLVALGFGASLVTLFMRVGGGIYTKAADLGADLVGKIEAGIPEDDPRNPGVIADNVGDNVGDVAGMAADVYESYIVTVTAALFLAAILGLPSQYYSAIILFATLALVATFAGVNLLKTSGVKHPLSSINMAVYATIGLSVVLFFLGALALGLDTAKALALAAATSLGAVLAPFIVKITDYFTSYNYGPVRRIAEQAKISPATVIVTGYGIGLMSAIPVIAVIAAVLGISYMIGYFTVPVQGFGELSKYLAGIFGTAMASVGLLVIAGIIITADSYGPVSDNAGGVVEMAGLPDEVREITDVLDSVGNTTKATTKGYAIASAALAALVLFVALIFEIVGAASQITKQNLVQVMSQSLTGLSVINANVLIGSLIGVALVYFFTSRTLEAVGRTAMEIVEEIRRQFREKPGILEWKEQPDYARVVDIATRRALGEFLIPGLAAIIVPLLTGLLLGWNALAGLIMGAIVAGVPRALLMANAGGAWDNAKKYIEIQGLKKTDMHKAAVIGDTVGDPFKDTSGPSLNPLIKVLNTLSVVFAYAIVSANSALGIFPFGLLPL</sequence>
<dbReference type="GO" id="GO:0012505">
    <property type="term" value="C:endomembrane system"/>
    <property type="evidence" value="ECO:0007669"/>
    <property type="project" value="UniProtKB-SubCell"/>
</dbReference>
<keyword evidence="8 9" id="KW-0472">Membrane</keyword>
<feature type="transmembrane region" description="Helical" evidence="9">
    <location>
        <begin position="281"/>
        <end position="303"/>
    </location>
</feature>
<dbReference type="HAMAP" id="MF_01129">
    <property type="entry name" value="PPase_energized_pump"/>
    <property type="match status" value="1"/>
</dbReference>
<dbReference type="eggNOG" id="arCOG04949">
    <property type="taxonomic scope" value="Archaea"/>
</dbReference>
<feature type="transmembrane region" description="Helical" evidence="9">
    <location>
        <begin position="189"/>
        <end position="210"/>
    </location>
</feature>
<feature type="transmembrane region" description="Helical" evidence="9">
    <location>
        <begin position="620"/>
        <end position="640"/>
    </location>
</feature>
<reference evidence="10 11" key="1">
    <citation type="journal article" date="2012" name="J. Bacteriol.">
        <title>Complete genome sequence of strain 1860, a crenarchaeon of the genus pyrobaculum able to grow with various electron acceptors.</title>
        <authorList>
            <person name="Mardanov A.V."/>
            <person name="Gumerov V.M."/>
            <person name="Slobodkina G.B."/>
            <person name="Beletsky A.V."/>
            <person name="Bonch-Osmolovskaya E.A."/>
            <person name="Ravin N.V."/>
            <person name="Skryabin K.G."/>
        </authorList>
    </citation>
    <scope>NUCLEOTIDE SEQUENCE [LARGE SCALE GENOMIC DNA]</scope>
    <source>
        <strain evidence="10 11">1860</strain>
    </source>
</reference>
<comment type="similarity">
    <text evidence="9">Belongs to the H(+)-translocating pyrophosphatase (TC 3.A.10) family. K(+)-insensitive subfamily.</text>
</comment>
<keyword evidence="4 9" id="KW-0460">Magnesium</keyword>
<keyword evidence="6 9" id="KW-1133">Transmembrane helix</keyword>
<feature type="transmembrane region" description="Helical" evidence="9">
    <location>
        <begin position="646"/>
        <end position="668"/>
    </location>
</feature>
<dbReference type="Proteomes" id="UP000005867">
    <property type="component" value="Chromosome"/>
</dbReference>
<feature type="site" description="Determinant of potassium independence" evidence="9">
    <location>
        <position position="497"/>
    </location>
</feature>
<keyword evidence="2 9" id="KW-0813">Transport</keyword>
<proteinExistence type="inferred from homology"/>
<dbReference type="EMBL" id="CP003098">
    <property type="protein sequence ID" value="AET31557.1"/>
    <property type="molecule type" value="Genomic_DNA"/>
</dbReference>
<dbReference type="HOGENOM" id="CLU_008743_3_1_2"/>
<organism evidence="10 11">
    <name type="scientific">Pyrobaculum ferrireducens</name>
    <dbReference type="NCBI Taxonomy" id="1104324"/>
    <lineage>
        <taxon>Archaea</taxon>
        <taxon>Thermoproteota</taxon>
        <taxon>Thermoprotei</taxon>
        <taxon>Thermoproteales</taxon>
        <taxon>Thermoproteaceae</taxon>
        <taxon>Pyrobaculum</taxon>
    </lineage>
</organism>
<name>G7VDX5_9CREN</name>
<evidence type="ECO:0000256" key="8">
    <source>
        <dbReference type="ARBA" id="ARBA00023136"/>
    </source>
</evidence>
<dbReference type="EC" id="7.1.3.1" evidence="9"/>
<evidence type="ECO:0000313" key="11">
    <source>
        <dbReference type="Proteomes" id="UP000005867"/>
    </source>
</evidence>
<evidence type="ECO:0000256" key="1">
    <source>
        <dbReference type="ARBA" id="ARBA00004127"/>
    </source>
</evidence>
<feature type="transmembrane region" description="Helical" evidence="9">
    <location>
        <begin position="435"/>
        <end position="457"/>
    </location>
</feature>
<dbReference type="GO" id="GO:0000287">
    <property type="term" value="F:magnesium ion binding"/>
    <property type="evidence" value="ECO:0007669"/>
    <property type="project" value="UniProtKB-UniRule"/>
</dbReference>
<keyword evidence="5 9" id="KW-1278">Translocase</keyword>
<evidence type="ECO:0000256" key="6">
    <source>
        <dbReference type="ARBA" id="ARBA00022989"/>
    </source>
</evidence>
<comment type="caution">
    <text evidence="9">Lacks conserved residue(s) required for the propagation of feature annotation.</text>
</comment>
<keyword evidence="7 9" id="KW-0406">Ion transport</keyword>
<feature type="transmembrane region" description="Helical" evidence="9">
    <location>
        <begin position="385"/>
        <end position="415"/>
    </location>
</feature>
<comment type="subunit">
    <text evidence="9">Homodimer.</text>
</comment>
<dbReference type="NCBIfam" id="TIGR01104">
    <property type="entry name" value="V_PPase"/>
    <property type="match status" value="1"/>
</dbReference>
<feature type="transmembrane region" description="Helical" evidence="9">
    <location>
        <begin position="547"/>
        <end position="567"/>
    </location>
</feature>
<dbReference type="KEGG" id="pyr:P186_0089"/>
<evidence type="ECO:0000256" key="7">
    <source>
        <dbReference type="ARBA" id="ARBA00023065"/>
    </source>
</evidence>